<dbReference type="RefSeq" id="WP_035997028.1">
    <property type="nucleotide sequence ID" value="NZ_CP053586.1"/>
</dbReference>
<evidence type="ECO:0000313" key="2">
    <source>
        <dbReference type="EMBL" id="WNZ24199.1"/>
    </source>
</evidence>
<gene>
    <name evidence="2" type="ORF">HJG54_15950</name>
</gene>
<dbReference type="EMBL" id="CP053586">
    <property type="protein sequence ID" value="WNZ24199.1"/>
    <property type="molecule type" value="Genomic_DNA"/>
</dbReference>
<accession>A0AA96WFC6</accession>
<reference evidence="2" key="1">
    <citation type="submission" date="2020-05" db="EMBL/GenBank/DDBJ databases">
        <authorList>
            <person name="Zhu T."/>
            <person name="Keshari N."/>
            <person name="Lu X."/>
        </authorList>
    </citation>
    <scope>NUCLEOTIDE SEQUENCE</scope>
    <source>
        <strain evidence="2">NK1-12</strain>
    </source>
</reference>
<feature type="domain" description="NfeD-like C-terminal" evidence="1">
    <location>
        <begin position="16"/>
        <end position="70"/>
    </location>
</feature>
<protein>
    <submittedName>
        <fullName evidence="2">NfeD family protein</fullName>
    </submittedName>
</protein>
<dbReference type="AlphaFoldDB" id="A0AA96WFC6"/>
<dbReference type="Gene3D" id="2.40.50.140">
    <property type="entry name" value="Nucleic acid-binding proteins"/>
    <property type="match status" value="1"/>
</dbReference>
<name>A0AA96WFC6_9CYAN</name>
<sequence length="77" mass="8507">MSKTSERIELFAQPGIGEVVQMIAPNRRGRVKYRASFWPARLYSDAYVQAEPSEQVVVVGRDGITLLVTPVTSAQLA</sequence>
<dbReference type="InterPro" id="IPR012340">
    <property type="entry name" value="NA-bd_OB-fold"/>
</dbReference>
<dbReference type="InterPro" id="IPR002810">
    <property type="entry name" value="NfeD-like_C"/>
</dbReference>
<proteinExistence type="predicted"/>
<evidence type="ECO:0000259" key="1">
    <source>
        <dbReference type="Pfam" id="PF01957"/>
    </source>
</evidence>
<dbReference type="Pfam" id="PF01957">
    <property type="entry name" value="NfeD"/>
    <property type="match status" value="1"/>
</dbReference>
<organism evidence="2">
    <name type="scientific">Leptolyngbya sp. NK1-12</name>
    <dbReference type="NCBI Taxonomy" id="2547451"/>
    <lineage>
        <taxon>Bacteria</taxon>
        <taxon>Bacillati</taxon>
        <taxon>Cyanobacteriota</taxon>
        <taxon>Cyanophyceae</taxon>
        <taxon>Leptolyngbyales</taxon>
        <taxon>Leptolyngbyaceae</taxon>
        <taxon>Leptolyngbya group</taxon>
        <taxon>Leptolyngbya</taxon>
    </lineage>
</organism>